<dbReference type="InterPro" id="IPR011252">
    <property type="entry name" value="Fibrogen-bd_dom1"/>
</dbReference>
<dbReference type="PANTHER" id="PTHR44826">
    <property type="entry name" value="SPORE COAT PROTEIN SP85"/>
    <property type="match status" value="1"/>
</dbReference>
<feature type="compositionally biased region" description="Low complexity" evidence="7">
    <location>
        <begin position="451"/>
        <end position="579"/>
    </location>
</feature>
<dbReference type="Gene3D" id="2.60.40.1280">
    <property type="match status" value="1"/>
</dbReference>
<dbReference type="Pfam" id="PF17961">
    <property type="entry name" value="Big_8"/>
    <property type="match status" value="1"/>
</dbReference>
<keyword evidence="3" id="KW-0964">Secreted</keyword>
<feature type="signal peptide" evidence="9">
    <location>
        <begin position="1"/>
        <end position="26"/>
    </location>
</feature>
<dbReference type="InterPro" id="IPR041171">
    <property type="entry name" value="SDR_Ig"/>
</dbReference>
<dbReference type="PANTHER" id="PTHR44826:SF3">
    <property type="entry name" value="SPORE COAT PROTEIN SP85"/>
    <property type="match status" value="1"/>
</dbReference>
<evidence type="ECO:0000256" key="7">
    <source>
        <dbReference type="SAM" id="MobiDB-lite"/>
    </source>
</evidence>
<evidence type="ECO:0000256" key="9">
    <source>
        <dbReference type="SAM" id="SignalP"/>
    </source>
</evidence>
<evidence type="ECO:0000256" key="8">
    <source>
        <dbReference type="SAM" id="Phobius"/>
    </source>
</evidence>
<keyword evidence="5" id="KW-0677">Repeat</keyword>
<keyword evidence="8" id="KW-1133">Transmembrane helix</keyword>
<reference evidence="12" key="1">
    <citation type="submission" date="2016-09" db="EMBL/GenBank/DDBJ databases">
        <authorList>
            <person name="Strepis N."/>
        </authorList>
    </citation>
    <scope>NUCLEOTIDE SEQUENCE [LARGE SCALE GENOMIC DNA]</scope>
</reference>
<organism evidence="11 12">
    <name type="scientific">Actinomyces glycerinitolerans</name>
    <dbReference type="NCBI Taxonomy" id="1892869"/>
    <lineage>
        <taxon>Bacteria</taxon>
        <taxon>Bacillati</taxon>
        <taxon>Actinomycetota</taxon>
        <taxon>Actinomycetes</taxon>
        <taxon>Actinomycetales</taxon>
        <taxon>Actinomycetaceae</taxon>
        <taxon>Actinomyces</taxon>
    </lineage>
</organism>
<dbReference type="InterPro" id="IPR008966">
    <property type="entry name" value="Adhesion_dom_sf"/>
</dbReference>
<name>A0A1M4RYX9_9ACTO</name>
<evidence type="ECO:0000256" key="3">
    <source>
        <dbReference type="ARBA" id="ARBA00022525"/>
    </source>
</evidence>
<dbReference type="InterPro" id="IPR051860">
    <property type="entry name" value="Plasmodium_CSP_Invasion"/>
</dbReference>
<evidence type="ECO:0000256" key="6">
    <source>
        <dbReference type="ARBA" id="ARBA00023088"/>
    </source>
</evidence>
<keyword evidence="8" id="KW-0472">Membrane</keyword>
<dbReference type="AlphaFoldDB" id="A0A1M4RYX9"/>
<keyword evidence="2" id="KW-0134">Cell wall</keyword>
<dbReference type="SUPFAM" id="SSF49401">
    <property type="entry name" value="Bacterial adhesins"/>
    <property type="match status" value="1"/>
</dbReference>
<dbReference type="Proteomes" id="UP000184291">
    <property type="component" value="Unassembled WGS sequence"/>
</dbReference>
<sequence>MKALRSLACAAALVLALAVPGSAALADVSDDPSQPKAAAAETCAGSVTSVAWRDGTHVTNGTYVSDASGLVRADLTWTAPATASSGDSFTLTLPAELENRGPSSFDLTAPDGVVVGRATWSGKTLNFVLSEYADTYGDITGSAWVTLGWDRSQVDEAGGDYTLTFTSCGQSFQLPGTYVGPGPSGVDQSSGKTGVYDADMSSSRWSIYVGTTAQDVYEPLVVEDVGGEGLTMTCDGAKIYDRTPYPYTEVVYDNEIDSNRWSCTETAGGGVRIVFSPMADGRYQPAHESLQIDLRAAVGPEVADLDELVNTATISVAEDGEPATVVGRVELPNSGGTGSGHRASFTIEKVTTGTAAPADASYQFSYKCLSADFIDMPAIQAGQTTTTVTTKSSATCQIVEKNLPEDVSVSYEVDGATATPIENGVSLTFPIDAAATVKIVATNAFPDEPIVEPTTEPTVEPTTEPTVEPTTEPTVEPTTEPTVEPTTEPTVEPTVEPTTEPTTEPTVEPTTEPTVEPTTEPTVEPTTEPTVEPTVEPTTEPTTEPTVEPSSEPTVKPSSEPTVEPSSEPTVEPTAEPSAGTTPGVTAPSPGQPSTPAAKTTPRAKLAKTGAGTTSLAMVAAVLLFAGISATVARRRA</sequence>
<accession>A0A1M4RYX9</accession>
<dbReference type="Gene3D" id="2.60.40.740">
    <property type="match status" value="1"/>
</dbReference>
<keyword evidence="8" id="KW-0812">Transmembrane</keyword>
<dbReference type="EMBL" id="FQTT01000010">
    <property type="protein sequence ID" value="SHE25184.1"/>
    <property type="molecule type" value="Genomic_DNA"/>
</dbReference>
<feature type="region of interest" description="Disordered" evidence="7">
    <location>
        <begin position="448"/>
        <end position="609"/>
    </location>
</feature>
<feature type="domain" description="SDR-like Ig" evidence="10">
    <location>
        <begin position="72"/>
        <end position="156"/>
    </location>
</feature>
<gene>
    <name evidence="11" type="ORF">ACGLYG10_1399</name>
</gene>
<comment type="subcellular location">
    <subcellularLocation>
        <location evidence="1">Secreted</location>
        <location evidence="1">Cell wall</location>
        <topology evidence="1">Peptidoglycan-anchor</topology>
    </subcellularLocation>
</comment>
<evidence type="ECO:0000256" key="4">
    <source>
        <dbReference type="ARBA" id="ARBA00022729"/>
    </source>
</evidence>
<evidence type="ECO:0000313" key="12">
    <source>
        <dbReference type="Proteomes" id="UP000184291"/>
    </source>
</evidence>
<keyword evidence="6" id="KW-0572">Peptidoglycan-anchor</keyword>
<dbReference type="STRING" id="1892869.ACGLYG10_1399"/>
<protein>
    <recommendedName>
        <fullName evidence="10">SDR-like Ig domain-containing protein</fullName>
    </recommendedName>
</protein>
<evidence type="ECO:0000256" key="5">
    <source>
        <dbReference type="ARBA" id="ARBA00022737"/>
    </source>
</evidence>
<evidence type="ECO:0000256" key="1">
    <source>
        <dbReference type="ARBA" id="ARBA00004168"/>
    </source>
</evidence>
<evidence type="ECO:0000259" key="10">
    <source>
        <dbReference type="Pfam" id="PF17961"/>
    </source>
</evidence>
<dbReference type="GO" id="GO:0007155">
    <property type="term" value="P:cell adhesion"/>
    <property type="evidence" value="ECO:0007669"/>
    <property type="project" value="InterPro"/>
</dbReference>
<evidence type="ECO:0000256" key="2">
    <source>
        <dbReference type="ARBA" id="ARBA00022512"/>
    </source>
</evidence>
<keyword evidence="4 9" id="KW-0732">Signal</keyword>
<proteinExistence type="predicted"/>
<dbReference type="RefSeq" id="WP_073329649.1">
    <property type="nucleotide sequence ID" value="NZ_FQTT01000010.1"/>
</dbReference>
<feature type="transmembrane region" description="Helical" evidence="8">
    <location>
        <begin position="615"/>
        <end position="633"/>
    </location>
</feature>
<evidence type="ECO:0000313" key="11">
    <source>
        <dbReference type="EMBL" id="SHE25184.1"/>
    </source>
</evidence>
<keyword evidence="12" id="KW-1185">Reference proteome</keyword>
<feature type="chain" id="PRO_5009907245" description="SDR-like Ig domain-containing protein" evidence="9">
    <location>
        <begin position="27"/>
        <end position="637"/>
    </location>
</feature>